<gene>
    <name evidence="1" type="ORF">HMPREF1068_03097</name>
</gene>
<accession>I9RYU8</accession>
<sequence>MEENAPHQKDGRTDRLNKAYEYLRSEGVVHTKKELAAKIGVSYANVSSAMKGDPRYLTNNFLLKFNNAFGCIFNFDWLNVGWGHMIETEKGGINKVDEHTVTMSREVFDQITRLTETVLSQQRTIENLTSQKDTAVTA</sequence>
<keyword evidence="2" id="KW-1185">Reference proteome</keyword>
<organism evidence="1 2">
    <name type="scientific">Bacteroides nordii CL02T12C05</name>
    <dbReference type="NCBI Taxonomy" id="997884"/>
    <lineage>
        <taxon>Bacteria</taxon>
        <taxon>Pseudomonadati</taxon>
        <taxon>Bacteroidota</taxon>
        <taxon>Bacteroidia</taxon>
        <taxon>Bacteroidales</taxon>
        <taxon>Bacteroidaceae</taxon>
        <taxon>Bacteroides</taxon>
    </lineage>
</organism>
<protein>
    <submittedName>
        <fullName evidence="1">Uncharacterized protein</fullName>
    </submittedName>
</protein>
<evidence type="ECO:0000313" key="2">
    <source>
        <dbReference type="Proteomes" id="UP000003089"/>
    </source>
</evidence>
<dbReference type="STRING" id="997884.HMPREF1068_03097"/>
<dbReference type="AlphaFoldDB" id="I9RYU8"/>
<dbReference type="HOGENOM" id="CLU_1851157_0_0_10"/>
<reference evidence="1 2" key="1">
    <citation type="submission" date="2012-02" db="EMBL/GenBank/DDBJ databases">
        <title>The Genome Sequence of Bacteroides nordii CL02T12C05.</title>
        <authorList>
            <consortium name="The Broad Institute Genome Sequencing Platform"/>
            <person name="Earl A."/>
            <person name="Ward D."/>
            <person name="Feldgarden M."/>
            <person name="Gevers D."/>
            <person name="Zitomersky N.L."/>
            <person name="Coyne M.J."/>
            <person name="Comstock L.E."/>
            <person name="Young S.K."/>
            <person name="Zeng Q."/>
            <person name="Gargeya S."/>
            <person name="Fitzgerald M."/>
            <person name="Haas B."/>
            <person name="Abouelleil A."/>
            <person name="Alvarado L."/>
            <person name="Arachchi H.M."/>
            <person name="Berlin A."/>
            <person name="Chapman S.B."/>
            <person name="Gearin G."/>
            <person name="Goldberg J."/>
            <person name="Griggs A."/>
            <person name="Gujja S."/>
            <person name="Hansen M."/>
            <person name="Heiman D."/>
            <person name="Howarth C."/>
            <person name="Larimer J."/>
            <person name="Lui A."/>
            <person name="MacDonald P.J.P."/>
            <person name="McCowen C."/>
            <person name="Montmayeur A."/>
            <person name="Murphy C."/>
            <person name="Neiman D."/>
            <person name="Pearson M."/>
            <person name="Priest M."/>
            <person name="Roberts A."/>
            <person name="Saif S."/>
            <person name="Shea T."/>
            <person name="Sisk P."/>
            <person name="Stolte C."/>
            <person name="Sykes S."/>
            <person name="Wortman J."/>
            <person name="Nusbaum C."/>
            <person name="Birren B."/>
        </authorList>
    </citation>
    <scope>NUCLEOTIDE SEQUENCE [LARGE SCALE GENOMIC DNA]</scope>
    <source>
        <strain evidence="1 2">CL02T12C05</strain>
    </source>
</reference>
<dbReference type="EMBL" id="AGXS01000020">
    <property type="protein sequence ID" value="EIY48018.1"/>
    <property type="molecule type" value="Genomic_DNA"/>
</dbReference>
<evidence type="ECO:0000313" key="1">
    <source>
        <dbReference type="EMBL" id="EIY48018.1"/>
    </source>
</evidence>
<proteinExistence type="predicted"/>
<comment type="caution">
    <text evidence="1">The sequence shown here is derived from an EMBL/GenBank/DDBJ whole genome shotgun (WGS) entry which is preliminary data.</text>
</comment>
<name>I9RYU8_9BACE</name>
<dbReference type="Proteomes" id="UP000003089">
    <property type="component" value="Unassembled WGS sequence"/>
</dbReference>